<evidence type="ECO:0008006" key="3">
    <source>
        <dbReference type="Google" id="ProtNLM"/>
    </source>
</evidence>
<sequence length="71" mass="8323">MREKYPICPECGNRWVGRLTAPGWYFCSTCTVEFKHDDDGTIVYTITAEGIRKRAHRKRRQSMRSQELSPT</sequence>
<protein>
    <recommendedName>
        <fullName evidence="3">Transposase zinc-ribbon domain-containing protein</fullName>
    </recommendedName>
</protein>
<reference evidence="1 2" key="1">
    <citation type="journal article" date="2019" name="Sci. Rep.">
        <title>Sulfobacillus thermotolerans: new insights into resistance and metabolic capacities of acidophilic chemolithotrophs.</title>
        <authorList>
            <person name="Panyushkina A.E."/>
            <person name="Babenko V.V."/>
            <person name="Nikitina A.S."/>
            <person name="Selezneva O.V."/>
            <person name="Tsaplina I.A."/>
            <person name="Letarova M.A."/>
            <person name="Kostryukova E.S."/>
            <person name="Letarov A.V."/>
        </authorList>
    </citation>
    <scope>NUCLEOTIDE SEQUENCE [LARGE SCALE GENOMIC DNA]</scope>
    <source>
        <strain evidence="1 2">Kr1</strain>
    </source>
</reference>
<proteinExistence type="predicted"/>
<accession>A0ABM6RV70</accession>
<organism evidence="1 2">
    <name type="scientific">Sulfobacillus thermotolerans</name>
    <dbReference type="NCBI Taxonomy" id="338644"/>
    <lineage>
        <taxon>Bacteria</taxon>
        <taxon>Bacillati</taxon>
        <taxon>Bacillota</taxon>
        <taxon>Clostridia</taxon>
        <taxon>Eubacteriales</taxon>
        <taxon>Clostridiales Family XVII. Incertae Sedis</taxon>
        <taxon>Sulfobacillus</taxon>
    </lineage>
</organism>
<evidence type="ECO:0000313" key="2">
    <source>
        <dbReference type="Proteomes" id="UP000325292"/>
    </source>
</evidence>
<name>A0ABM6RV70_9FIRM</name>
<evidence type="ECO:0000313" key="1">
    <source>
        <dbReference type="EMBL" id="AUW95251.1"/>
    </source>
</evidence>
<dbReference type="Proteomes" id="UP000325292">
    <property type="component" value="Chromosome"/>
</dbReference>
<dbReference type="SUPFAM" id="SSF57783">
    <property type="entry name" value="Zinc beta-ribbon"/>
    <property type="match status" value="1"/>
</dbReference>
<dbReference type="RefSeq" id="WP_103375538.1">
    <property type="nucleotide sequence ID" value="NZ_CP133983.1"/>
</dbReference>
<gene>
    <name evidence="1" type="ORF">BXT84_15870</name>
</gene>
<keyword evidence="2" id="KW-1185">Reference proteome</keyword>
<dbReference type="EMBL" id="CP019454">
    <property type="protein sequence ID" value="AUW95251.1"/>
    <property type="molecule type" value="Genomic_DNA"/>
</dbReference>